<comment type="caution">
    <text evidence="1">The sequence shown here is derived from an EMBL/GenBank/DDBJ whole genome shotgun (WGS) entry which is preliminary data.</text>
</comment>
<organism evidence="1 2">
    <name type="scientific">Ensifer canadensis</name>
    <dbReference type="NCBI Taxonomy" id="555315"/>
    <lineage>
        <taxon>Bacteria</taxon>
        <taxon>Pseudomonadati</taxon>
        <taxon>Pseudomonadota</taxon>
        <taxon>Alphaproteobacteria</taxon>
        <taxon>Hyphomicrobiales</taxon>
        <taxon>Rhizobiaceae</taxon>
        <taxon>Sinorhizobium/Ensifer group</taxon>
        <taxon>Ensifer</taxon>
    </lineage>
</organism>
<name>A0AAW4FW30_9HYPH</name>
<proteinExistence type="predicted"/>
<protein>
    <submittedName>
        <fullName evidence="1">Uncharacterized protein</fullName>
    </submittedName>
</protein>
<gene>
    <name evidence="1" type="ORF">GFB56_32825</name>
</gene>
<dbReference type="Proteomes" id="UP000744980">
    <property type="component" value="Unassembled WGS sequence"/>
</dbReference>
<reference evidence="1 2" key="1">
    <citation type="submission" date="2020-01" db="EMBL/GenBank/DDBJ databases">
        <title>Draft genome assembly of Ensifer adhaerens T173.</title>
        <authorList>
            <person name="Craig J.E."/>
            <person name="Stinchcombe J.R."/>
        </authorList>
    </citation>
    <scope>NUCLEOTIDE SEQUENCE [LARGE SCALE GENOMIC DNA]</scope>
    <source>
        <strain evidence="1 2">T173</strain>
    </source>
</reference>
<dbReference type="EMBL" id="WXFA01000047">
    <property type="protein sequence ID" value="MBM3095508.1"/>
    <property type="molecule type" value="Genomic_DNA"/>
</dbReference>
<accession>A0AAW4FW30</accession>
<sequence length="503" mass="55700">MFETEAVDFPEENLGHLATDLVRLTRDKLESAEVTVIVASGPKGADLLERTIAETTRGPILALYDSAQYAVARDMDSFRLPSSSLAAWKADAAMLLLLYRKHRRRIVFVSLAAAQAEPEQFWSKVISHFKIADDTVPVAALPSCTQARKAWHTVLAHQAVSADAEAQALDFELEAAALPLELKSFDSDSAFAEISEMITGREGAESERQNQLARFEASLPTEATEIAAVKQRLVLLGAERDLLLQQLSDMEDAFLDQLPAAGADSDILVKNGVEGIDQAASILPDTAARQRHTRGERALLLDQLSEMEAVLVDQQRTISEQRDSIAKVRDEAKAAGRLVTLLQARLVDEEMQRASAKTKPSMDQSAALGFLDVPAHIGETIHALLNNSAWNKLPAMLRRRWQMRVLKASGLVDPAWYLEHHKDVAEANVDPLKHYMEHGAKEGRASNPSFAEKHARMLTETGLFDPVWYLRYYKDVAEVKMDPVRHYIEHGAKEGRAPNAGYL</sequence>
<dbReference type="RefSeq" id="WP_203529805.1">
    <property type="nucleotide sequence ID" value="NZ_CP083371.1"/>
</dbReference>
<dbReference type="AlphaFoldDB" id="A0AAW4FW30"/>
<keyword evidence="2" id="KW-1185">Reference proteome</keyword>
<evidence type="ECO:0000313" key="2">
    <source>
        <dbReference type="Proteomes" id="UP000744980"/>
    </source>
</evidence>
<evidence type="ECO:0000313" key="1">
    <source>
        <dbReference type="EMBL" id="MBM3095508.1"/>
    </source>
</evidence>